<keyword evidence="1" id="KW-1003">Cell membrane</keyword>
<feature type="domain" description="ABC transporter" evidence="5">
    <location>
        <begin position="26"/>
        <end position="273"/>
    </location>
</feature>
<keyword evidence="2" id="KW-0472">Membrane</keyword>
<dbReference type="InterPro" id="IPR003593">
    <property type="entry name" value="AAA+_ATPase"/>
</dbReference>
<evidence type="ECO:0000256" key="3">
    <source>
        <dbReference type="ARBA" id="ARBA00022741"/>
    </source>
</evidence>
<keyword evidence="2" id="KW-0997">Cell inner membrane</keyword>
<evidence type="ECO:0000313" key="7">
    <source>
        <dbReference type="Proteomes" id="UP000256862"/>
    </source>
</evidence>
<keyword evidence="6" id="KW-0378">Hydrolase</keyword>
<organism evidence="6 7">
    <name type="scientific">Cupriavidus oxalaticus</name>
    <dbReference type="NCBI Taxonomy" id="96344"/>
    <lineage>
        <taxon>Bacteria</taxon>
        <taxon>Pseudomonadati</taxon>
        <taxon>Pseudomonadota</taxon>
        <taxon>Betaproteobacteria</taxon>
        <taxon>Burkholderiales</taxon>
        <taxon>Burkholderiaceae</taxon>
        <taxon>Cupriavidus</taxon>
    </lineage>
</organism>
<dbReference type="EMBL" id="OGUS01000004">
    <property type="protein sequence ID" value="SPC05145.1"/>
    <property type="molecule type" value="Genomic_DNA"/>
</dbReference>
<protein>
    <submittedName>
        <fullName evidence="6">ABC-type transporter, ATPase component</fullName>
        <ecNumber evidence="6">3.6.3.-</ecNumber>
    </submittedName>
</protein>
<dbReference type="GO" id="GO:0022857">
    <property type="term" value="F:transmembrane transporter activity"/>
    <property type="evidence" value="ECO:0007669"/>
    <property type="project" value="TreeGrafter"/>
</dbReference>
<comment type="caution">
    <text evidence="6">The sequence shown here is derived from an EMBL/GenBank/DDBJ whole genome shotgun (WGS) entry which is preliminary data.</text>
</comment>
<reference evidence="7" key="1">
    <citation type="submission" date="2018-01" db="EMBL/GenBank/DDBJ databases">
        <authorList>
            <person name="Gaut B.S."/>
            <person name="Morton B.R."/>
            <person name="Clegg M.T."/>
            <person name="Duvall M.R."/>
        </authorList>
    </citation>
    <scope>NUCLEOTIDE SEQUENCE [LARGE SCALE GENOMIC DNA]</scope>
</reference>
<dbReference type="PANTHER" id="PTHR24220">
    <property type="entry name" value="IMPORT ATP-BINDING PROTEIN"/>
    <property type="match status" value="1"/>
</dbReference>
<dbReference type="EC" id="3.6.3.-" evidence="6"/>
<evidence type="ECO:0000256" key="1">
    <source>
        <dbReference type="ARBA" id="ARBA00022475"/>
    </source>
</evidence>
<evidence type="ECO:0000259" key="5">
    <source>
        <dbReference type="PROSITE" id="PS50893"/>
    </source>
</evidence>
<evidence type="ECO:0000256" key="4">
    <source>
        <dbReference type="ARBA" id="ARBA00022840"/>
    </source>
</evidence>
<dbReference type="InterPro" id="IPR015854">
    <property type="entry name" value="ABC_transpr_LolD-like"/>
</dbReference>
<gene>
    <name evidence="6" type="ORF">CO2235_U1010099</name>
</gene>
<keyword evidence="4" id="KW-0067">ATP-binding</keyword>
<name>A0A375FIA0_9BURK</name>
<sequence length="284" mass="30725">MPMLYQLTARRASNMSQSSAHSASMLQVERLRKTFHAGTPDERIAIDGVSLELKPGDFVVVVGGNGAGKSTLLSMLAGEVLPEAGSIRVNGVDVTSLGTHLRAKYIARVFQDPSIGTAAALNIEENLAVAALRGQRRTFGRGLTSAQAREFQERLGSFGLGLENRMKAQAGLLSGGQRQALSLLMAVLREPRLLLLDEHTAALDPRTAEAVMRVTSQVVDQAGLTTLMVTHNMNHALQYGNRLIMMRHGAIVADLSLEQKRRMTVEKLIAAFDDENPSLRMVSA</sequence>
<proteinExistence type="predicted"/>
<accession>A0A375FIA0</accession>
<dbReference type="GO" id="GO:0016887">
    <property type="term" value="F:ATP hydrolysis activity"/>
    <property type="evidence" value="ECO:0007669"/>
    <property type="project" value="InterPro"/>
</dbReference>
<keyword evidence="3" id="KW-0547">Nucleotide-binding</keyword>
<evidence type="ECO:0000256" key="2">
    <source>
        <dbReference type="ARBA" id="ARBA00022519"/>
    </source>
</evidence>
<dbReference type="PROSITE" id="PS50893">
    <property type="entry name" value="ABC_TRANSPORTER_2"/>
    <property type="match status" value="1"/>
</dbReference>
<dbReference type="InterPro" id="IPR017871">
    <property type="entry name" value="ABC_transporter-like_CS"/>
</dbReference>
<dbReference type="AlphaFoldDB" id="A0A375FIA0"/>
<dbReference type="SMART" id="SM00382">
    <property type="entry name" value="AAA"/>
    <property type="match status" value="1"/>
</dbReference>
<dbReference type="SUPFAM" id="SSF52540">
    <property type="entry name" value="P-loop containing nucleoside triphosphate hydrolases"/>
    <property type="match status" value="1"/>
</dbReference>
<evidence type="ECO:0000313" key="6">
    <source>
        <dbReference type="EMBL" id="SPC05145.1"/>
    </source>
</evidence>
<dbReference type="PANTHER" id="PTHR24220:SF692">
    <property type="entry name" value="ABC TRANSPORTER DOMAIN-CONTAINING PROTEIN"/>
    <property type="match status" value="1"/>
</dbReference>
<dbReference type="InterPro" id="IPR027417">
    <property type="entry name" value="P-loop_NTPase"/>
</dbReference>
<dbReference type="PROSITE" id="PS00211">
    <property type="entry name" value="ABC_TRANSPORTER_1"/>
    <property type="match status" value="1"/>
</dbReference>
<dbReference type="GO" id="GO:0005886">
    <property type="term" value="C:plasma membrane"/>
    <property type="evidence" value="ECO:0007669"/>
    <property type="project" value="TreeGrafter"/>
</dbReference>
<dbReference type="GO" id="GO:0005524">
    <property type="term" value="F:ATP binding"/>
    <property type="evidence" value="ECO:0007669"/>
    <property type="project" value="UniProtKB-KW"/>
</dbReference>
<dbReference type="Pfam" id="PF00005">
    <property type="entry name" value="ABC_tran"/>
    <property type="match status" value="1"/>
</dbReference>
<dbReference type="Proteomes" id="UP000256862">
    <property type="component" value="Unassembled WGS sequence"/>
</dbReference>
<dbReference type="Gene3D" id="3.40.50.300">
    <property type="entry name" value="P-loop containing nucleotide triphosphate hydrolases"/>
    <property type="match status" value="1"/>
</dbReference>
<dbReference type="InterPro" id="IPR003439">
    <property type="entry name" value="ABC_transporter-like_ATP-bd"/>
</dbReference>